<dbReference type="InterPro" id="IPR045055">
    <property type="entry name" value="DNA2/NAM7-like"/>
</dbReference>
<dbReference type="Pfam" id="PF13195">
    <property type="entry name" value="DUF4011"/>
    <property type="match status" value="1"/>
</dbReference>
<evidence type="ECO:0000259" key="4">
    <source>
        <dbReference type="Pfam" id="PF18741"/>
    </source>
</evidence>
<feature type="domain" description="Restriction endonuclease type II-like" evidence="4">
    <location>
        <begin position="1646"/>
        <end position="1740"/>
    </location>
</feature>
<evidence type="ECO:0000256" key="1">
    <source>
        <dbReference type="SAM" id="MobiDB-lite"/>
    </source>
</evidence>
<feature type="region of interest" description="Disordered" evidence="1">
    <location>
        <begin position="526"/>
        <end position="546"/>
    </location>
</feature>
<name>A0A1P8WE26_9PLAN</name>
<keyword evidence="6" id="KW-1185">Reference proteome</keyword>
<evidence type="ECO:0000313" key="6">
    <source>
        <dbReference type="Proteomes" id="UP000187735"/>
    </source>
</evidence>
<feature type="domain" description="DNA2/NAM7 helicase-like C-terminal" evidence="3">
    <location>
        <begin position="1365"/>
        <end position="1585"/>
    </location>
</feature>
<dbReference type="Proteomes" id="UP000187735">
    <property type="component" value="Chromosome"/>
</dbReference>
<dbReference type="SUPFAM" id="SSF56112">
    <property type="entry name" value="Protein kinase-like (PK-like)"/>
    <property type="match status" value="1"/>
</dbReference>
<keyword evidence="5" id="KW-0547">Nucleotide-binding</keyword>
<dbReference type="InterPro" id="IPR041677">
    <property type="entry name" value="DNA2/NAM7_AAA_11"/>
</dbReference>
<dbReference type="STRING" id="1891926.Fuma_01914"/>
<reference evidence="5 6" key="1">
    <citation type="journal article" date="2016" name="Front. Microbiol.">
        <title>Fuerstia marisgermanicae gen. nov., sp. nov., an Unusual Member of the Phylum Planctomycetes from the German Wadden Sea.</title>
        <authorList>
            <person name="Kohn T."/>
            <person name="Heuer A."/>
            <person name="Jogler M."/>
            <person name="Vollmers J."/>
            <person name="Boedeker C."/>
            <person name="Bunk B."/>
            <person name="Rast P."/>
            <person name="Borchert D."/>
            <person name="Glockner I."/>
            <person name="Freese H.M."/>
            <person name="Klenk H.P."/>
            <person name="Overmann J."/>
            <person name="Kaster A.K."/>
            <person name="Rohde M."/>
            <person name="Wiegand S."/>
            <person name="Jogler C."/>
        </authorList>
    </citation>
    <scope>NUCLEOTIDE SEQUENCE [LARGE SCALE GENOMIC DNA]</scope>
    <source>
        <strain evidence="5 6">NH11</strain>
    </source>
</reference>
<dbReference type="InterPro" id="IPR047187">
    <property type="entry name" value="SF1_C_Upf1"/>
</dbReference>
<dbReference type="KEGG" id="fmr:Fuma_01914"/>
<dbReference type="Pfam" id="PF18741">
    <property type="entry name" value="MTES_1575"/>
    <property type="match status" value="1"/>
</dbReference>
<dbReference type="Gene3D" id="3.40.50.300">
    <property type="entry name" value="P-loop containing nucleotide triphosphate hydrolases"/>
    <property type="match status" value="3"/>
</dbReference>
<feature type="domain" description="DNA2/NAM7 helicase helicase" evidence="2">
    <location>
        <begin position="1281"/>
        <end position="1336"/>
    </location>
</feature>
<proteinExistence type="predicted"/>
<dbReference type="InterPro" id="IPR025103">
    <property type="entry name" value="DUF4011"/>
</dbReference>
<evidence type="ECO:0000259" key="2">
    <source>
        <dbReference type="Pfam" id="PF13086"/>
    </source>
</evidence>
<keyword evidence="5" id="KW-0347">Helicase</keyword>
<dbReference type="Gene3D" id="1.10.510.10">
    <property type="entry name" value="Transferase(Phosphotransferase) domain 1"/>
    <property type="match status" value="1"/>
</dbReference>
<accession>A0A1P8WE26</accession>
<sequence>MSDFHSFLRSQIDSGGFPTEDVLVSFLPLIRQVIVTHDYGEVAPLEGLNSLKVANRQIWFSESDQLPLRRQLRTVKKLLNPASAGVDVTGRSQVTFDVDDGDEHWQDSHVTDSSEGAAATPSWLPGYVCWEHTVGHHDPVTDVFSLGLILASLACGLDLADPADLERFVTHRNNLFRINEALHPVIARTIVVMTELDRHQRPPDLRALLATLENYRDQEVDFETDLASTSALSAATFTDKRQVVLSKLRERLFEINRRNRLLHFRTTLQTINLTQASIPLSFDVSTIRQEQVLSWNNAFRDDVLKQKPVLLNKFLNFREAAYLPATLDRLRAEARRDENDFGFAQLRLIVAFLRWADLKVSPPERYESPLLLLPVKLDVKKGIHDRYSLQAMDGEAEVNPVVRHLFKQLYDIELPETVELSAESLDTFCENFRNTIRANDASVELRRIDKARIELIHAKAKRRLDQYRRRTRLAGRGIRHFMDLDYSYDSVNYHPLGVRIFEHMISPTKLQLESVIDQSSPKAAKAKSVANNTTAPSSEAEAGTEAAEVEAEGEFYRLLDEVDDNPLNWEIDFCSVTLANLKYRRMSLAQDYNRLIVENTANAAFEATFALGALDDNVSDEALIADRSCAEPTTNAVPLTERFHIVPCDPTQATATAKARTGGSYIIQGPPGTGKSQTIANLIADFVIRGKRILFVCEKRAAVDVVYHRLKQQGLQDLCCLIHDSQADKKQFVMDLKRTYDDFLAEAEQPRDQHRGRRDEVVDHVQTALQPIDEFNTSMTSAPDHIGLPVRTLLNRLIELKPRVRDLLPHDWERVPTYAAFEAHRQQLADFETRLQRIEPSGMLANHPLRLISAAVVDAERPIELVTECLVEALHQLQHICDEVARLELPSETTSSFNQFSESIQFAEDTAFLTERDLLQLLDTKSNRAQKLQRRVRKLEKCDALIAKHIATNQHWRQKLSPEDTRTALEQAKRLEGGLLSALKPKWWRLRKTLDRAYDFSHHEIKPSWVSVLQKLEDEHEAKADRYRVAQEVSDEFGIHLDLDRFLQSLQSVKERLKTESGPIKTLARYARASKDGATTLFALAELREPLNDFTQTADRFLDAYQYCSPGELSASVEQLNAVIGQLPDCLHCLATLQPLPRELTDALRTLPLTTQQLEAAAAEHSLNETYRAAPDVARFDGDTRSSLLQQLMTKTDQWLIENAQAVRESVRQQFCDNVVISTTPAAQLTPDQKEFRKQYARGRRELEHEFGKSMRYKSIRELAGGDSGLVIRDLKPVWLMSPLSVSDTLPLSAEHFDAVIFDEASQITLEDAVPALFRADQAIVVGDEMQLPPTSFFGSRRADDDELEFEEDGELVSYDLNSSSLLNHGSKNLPSTMLGWHYRSRSESLISFSNHAFYGGRLLTVPEESLPQPELPELCVERPTQGSEFAEAVIDRPVSFHFMEKGVYEKRRNTFEAEYIAQLVRSLLLQECGYSIGIVAFSEAQQSEIERALRSLAEDDSDFGEAFEAELEREDDGQFAGLLIRNLENIQGDERDIIIMSVCYGPDQDGRTRMNFGPINMAGGEKRLNVAFSRAKQFMTLVSSMRSTAITNEYNDGANCLKRYLRYAEACSVGQAEAMATVLRSLSGYGPGSGDRTTSPDPVTNDIADELRGLGFTIDFDVGQSHFRVNLAVRREGDREYRLGILVDTDQWYQQLDLLERELLKPRLLAAFGWTVEVVLAKDWYHDKVCCVTRLHEALKR</sequence>
<dbReference type="Pfam" id="PF13086">
    <property type="entry name" value="AAA_11"/>
    <property type="match status" value="2"/>
</dbReference>
<gene>
    <name evidence="5" type="ORF">Fuma_01914</name>
</gene>
<dbReference type="GO" id="GO:0004386">
    <property type="term" value="F:helicase activity"/>
    <property type="evidence" value="ECO:0007669"/>
    <property type="project" value="UniProtKB-KW"/>
</dbReference>
<dbReference type="InterPro" id="IPR049468">
    <property type="entry name" value="Restrct_endonuc-II-like_dom"/>
</dbReference>
<keyword evidence="5" id="KW-0067">ATP-binding</keyword>
<feature type="domain" description="DNA2/NAM7 helicase helicase" evidence="2">
    <location>
        <begin position="649"/>
        <end position="724"/>
    </location>
</feature>
<organism evidence="5 6">
    <name type="scientific">Fuerstiella marisgermanici</name>
    <dbReference type="NCBI Taxonomy" id="1891926"/>
    <lineage>
        <taxon>Bacteria</taxon>
        <taxon>Pseudomonadati</taxon>
        <taxon>Planctomycetota</taxon>
        <taxon>Planctomycetia</taxon>
        <taxon>Planctomycetales</taxon>
        <taxon>Planctomycetaceae</taxon>
        <taxon>Fuerstiella</taxon>
    </lineage>
</organism>
<protein>
    <submittedName>
        <fullName evidence="5">Putative DNA helicase</fullName>
    </submittedName>
</protein>
<dbReference type="SUPFAM" id="SSF52540">
    <property type="entry name" value="P-loop containing nucleoside triphosphate hydrolases"/>
    <property type="match status" value="1"/>
</dbReference>
<dbReference type="InterPro" id="IPR027417">
    <property type="entry name" value="P-loop_NTPase"/>
</dbReference>
<evidence type="ECO:0000259" key="3">
    <source>
        <dbReference type="Pfam" id="PF13087"/>
    </source>
</evidence>
<dbReference type="RefSeq" id="WP_077023945.1">
    <property type="nucleotide sequence ID" value="NZ_CP017641.1"/>
</dbReference>
<dbReference type="OrthoDB" id="9757917at2"/>
<dbReference type="CDD" id="cd18808">
    <property type="entry name" value="SF1_C_Upf1"/>
    <property type="match status" value="1"/>
</dbReference>
<dbReference type="InterPro" id="IPR011009">
    <property type="entry name" value="Kinase-like_dom_sf"/>
</dbReference>
<keyword evidence="5" id="KW-0378">Hydrolase</keyword>
<dbReference type="EMBL" id="CP017641">
    <property type="protein sequence ID" value="APZ92304.1"/>
    <property type="molecule type" value="Genomic_DNA"/>
</dbReference>
<dbReference type="Pfam" id="PF13087">
    <property type="entry name" value="AAA_12"/>
    <property type="match status" value="1"/>
</dbReference>
<dbReference type="InterPro" id="IPR041679">
    <property type="entry name" value="DNA2/NAM7-like_C"/>
</dbReference>
<evidence type="ECO:0000313" key="5">
    <source>
        <dbReference type="EMBL" id="APZ92304.1"/>
    </source>
</evidence>
<dbReference type="PANTHER" id="PTHR10887">
    <property type="entry name" value="DNA2/NAM7 HELICASE FAMILY"/>
    <property type="match status" value="1"/>
</dbReference>